<name>A0AC35UET2_9BILA</name>
<sequence length="293" mass="34830">MKQVPNRYIETNNNNVNYILVPAKKVIFSNDWKAYDIYNTNDYLDDDENDYAEDCEMEDFNKLNKDSGLTKNKNVIKKGAKNDQKEITDCIIIVNALLYDYGMNPIYIAKLTVSKCNQEKVLTVAVNNYRIKCGYNRWCSLLTKSEHNNILFPKDKVRSMFFKAVKKSSILVGENIVKPLESLQLNYPNVLDFSSEEIDEITNKKVTTEYWRKFVKNRLEKCENHDEYDQAHYKEVATIKLIEYYLNQQCCSQKEKLREVYNPLQYEKELIDCFRSRKRLRRHRNKPVKIIYL</sequence>
<evidence type="ECO:0000313" key="2">
    <source>
        <dbReference type="WBParaSite" id="RSKR_0001089566.1"/>
    </source>
</evidence>
<dbReference type="WBParaSite" id="RSKR_0001089566.1">
    <property type="protein sequence ID" value="RSKR_0001089566.1"/>
    <property type="gene ID" value="RSKR_0001089566"/>
</dbReference>
<organism evidence="1 2">
    <name type="scientific">Rhabditophanes sp. KR3021</name>
    <dbReference type="NCBI Taxonomy" id="114890"/>
    <lineage>
        <taxon>Eukaryota</taxon>
        <taxon>Metazoa</taxon>
        <taxon>Ecdysozoa</taxon>
        <taxon>Nematoda</taxon>
        <taxon>Chromadorea</taxon>
        <taxon>Rhabditida</taxon>
        <taxon>Tylenchina</taxon>
        <taxon>Panagrolaimomorpha</taxon>
        <taxon>Strongyloidoidea</taxon>
        <taxon>Alloionematidae</taxon>
        <taxon>Rhabditophanes</taxon>
    </lineage>
</organism>
<protein>
    <submittedName>
        <fullName evidence="2">FLYWCH-type domain-containing protein</fullName>
    </submittedName>
</protein>
<reference evidence="2" key="1">
    <citation type="submission" date="2016-11" db="UniProtKB">
        <authorList>
            <consortium name="WormBaseParasite"/>
        </authorList>
    </citation>
    <scope>IDENTIFICATION</scope>
    <source>
        <strain evidence="2">KR3021</strain>
    </source>
</reference>
<dbReference type="Proteomes" id="UP000095286">
    <property type="component" value="Unplaced"/>
</dbReference>
<proteinExistence type="predicted"/>
<evidence type="ECO:0000313" key="1">
    <source>
        <dbReference type="Proteomes" id="UP000095286"/>
    </source>
</evidence>
<accession>A0AC35UET2</accession>